<gene>
    <name evidence="1" type="ORF">PG991_007321</name>
</gene>
<keyword evidence="2" id="KW-1185">Reference proteome</keyword>
<evidence type="ECO:0000313" key="2">
    <source>
        <dbReference type="Proteomes" id="UP001396898"/>
    </source>
</evidence>
<accession>A0ABR1RT38</accession>
<comment type="caution">
    <text evidence="1">The sequence shown here is derived from an EMBL/GenBank/DDBJ whole genome shotgun (WGS) entry which is preliminary data.</text>
</comment>
<organism evidence="1 2">
    <name type="scientific">Apiospora marii</name>
    <dbReference type="NCBI Taxonomy" id="335849"/>
    <lineage>
        <taxon>Eukaryota</taxon>
        <taxon>Fungi</taxon>
        <taxon>Dikarya</taxon>
        <taxon>Ascomycota</taxon>
        <taxon>Pezizomycotina</taxon>
        <taxon>Sordariomycetes</taxon>
        <taxon>Xylariomycetidae</taxon>
        <taxon>Amphisphaeriales</taxon>
        <taxon>Apiosporaceae</taxon>
        <taxon>Apiospora</taxon>
    </lineage>
</organism>
<dbReference type="EMBL" id="JAQQWI010000010">
    <property type="protein sequence ID" value="KAK8018131.1"/>
    <property type="molecule type" value="Genomic_DNA"/>
</dbReference>
<protein>
    <submittedName>
        <fullName evidence="1">Uncharacterized protein</fullName>
    </submittedName>
</protein>
<reference evidence="1 2" key="1">
    <citation type="submission" date="2023-01" db="EMBL/GenBank/DDBJ databases">
        <title>Analysis of 21 Apiospora genomes using comparative genomics revels a genus with tremendous synthesis potential of carbohydrate active enzymes and secondary metabolites.</title>
        <authorList>
            <person name="Sorensen T."/>
        </authorList>
    </citation>
    <scope>NUCLEOTIDE SEQUENCE [LARGE SCALE GENOMIC DNA]</scope>
    <source>
        <strain evidence="1 2">CBS 20057</strain>
    </source>
</reference>
<evidence type="ECO:0000313" key="1">
    <source>
        <dbReference type="EMBL" id="KAK8018131.1"/>
    </source>
</evidence>
<dbReference type="Proteomes" id="UP001396898">
    <property type="component" value="Unassembled WGS sequence"/>
</dbReference>
<name>A0ABR1RT38_9PEZI</name>
<proteinExistence type="predicted"/>
<sequence>MVLLVNGRRIRSRDLGGGFRYNAECFSVSEPAEIDYRGMDEQSQCVLFCAIPSEIRTLIFEYALAPHDNLAKPYAKDRMYCRPGQLYHPKTDIALLQTCKRIFQETRVLPVVLATHTFWLFGGPWRYMKTGLKGMTHFAAWQSSMSEEQRAAVDYVQIFAQQTFLESLGTQSNQGLESLTFAARTLRITLRHTDWWSWESPPASSDRLGICPWERGRTSHQKMLSLPLEHTPETMRQLMCPGTWGWQVCQVKNLQTLEMEFEIDVRKKPQLDAILERAWHWIFPMADGGGVLRQSGAVAHSSYEGFVRNKDDSTPVLSPTGGHHSPWTDRDFHVAVMTWKRTVG</sequence>